<accession>A0A433X792</accession>
<protein>
    <submittedName>
        <fullName evidence="2">Hydantoinase B/oxoprolinase family protein</fullName>
    </submittedName>
</protein>
<comment type="caution">
    <text evidence="2">The sequence shown here is derived from an EMBL/GenBank/DDBJ whole genome shotgun (WGS) entry which is preliminary data.</text>
</comment>
<feature type="domain" description="Hydantoinase B/oxoprolinase" evidence="1">
    <location>
        <begin position="5"/>
        <end position="510"/>
    </location>
</feature>
<dbReference type="GO" id="GO:0017168">
    <property type="term" value="F:5-oxoprolinase (ATP-hydrolyzing) activity"/>
    <property type="evidence" value="ECO:0007669"/>
    <property type="project" value="TreeGrafter"/>
</dbReference>
<dbReference type="PANTHER" id="PTHR11365">
    <property type="entry name" value="5-OXOPROLINASE RELATED"/>
    <property type="match status" value="1"/>
</dbReference>
<dbReference type="OrthoDB" id="9761586at2"/>
<dbReference type="InterPro" id="IPR003692">
    <property type="entry name" value="Hydantoinase_B"/>
</dbReference>
<keyword evidence="3" id="KW-1185">Reference proteome</keyword>
<dbReference type="RefSeq" id="WP_127188724.1">
    <property type="nucleotide sequence ID" value="NZ_RZNJ01000004.1"/>
</dbReference>
<dbReference type="Pfam" id="PF02538">
    <property type="entry name" value="Hydantoinase_B"/>
    <property type="match status" value="1"/>
</dbReference>
<dbReference type="EMBL" id="RZNJ01000004">
    <property type="protein sequence ID" value="RUT29944.1"/>
    <property type="molecule type" value="Genomic_DNA"/>
</dbReference>
<sequence length="554" mass="59064">MSQVDPITVEVIGSALTSIVEEMGEALVRASYSTNIKERRDCSTALFDWRGNTLCQAEHIPMHLGSFIGIIPHIKKRFAEADIHPGDVFIGNDAYEGGATHLPDIVLAEPIFFEDRMVGWAINTAHHSDFADRGHAHIYQEGIRLPPVKLYKQGVLQKDLQDVFLLNCQVPHERLSDLRAQMSANRLGVERMQALCAKYGTARVLQAGDALQDYAERKMRAGIAAIPDGTYRFTDYFDDSQMPVEMKLSIAITVSGDEMHLDFDAPDQVAAGLNVIFTALLATCYYAVKSVVDPTILPNAGLSRPLTVTARHGSLLNCKHPGAVDGRIAACQRVADMVQGALAQALPDRVQAAGNGCCTGAIFTGERADGSLWVYLETIGGGGGARPKADGLSGIHVHMTNTSNLPVEALELEYPLTLLRYELVDGSAGAGTYRGGMGLRRVYRAEGPCKLSLHGSRLLSQPWGLSGGLPAAGSTADFGDERTSFVGSIPLMSGQVVEIVTPGGGGFGPPSGRSPEAVARDIAEGRISAEFAARTYGQAATSVAVAHPDLAPAS</sequence>
<dbReference type="GO" id="GO:0006749">
    <property type="term" value="P:glutathione metabolic process"/>
    <property type="evidence" value="ECO:0007669"/>
    <property type="project" value="TreeGrafter"/>
</dbReference>
<organism evidence="2 3">
    <name type="scientific">Arsenicitalea aurantiaca</name>
    <dbReference type="NCBI Taxonomy" id="1783274"/>
    <lineage>
        <taxon>Bacteria</taxon>
        <taxon>Pseudomonadati</taxon>
        <taxon>Pseudomonadota</taxon>
        <taxon>Alphaproteobacteria</taxon>
        <taxon>Hyphomicrobiales</taxon>
        <taxon>Devosiaceae</taxon>
        <taxon>Arsenicitalea</taxon>
    </lineage>
</organism>
<evidence type="ECO:0000259" key="1">
    <source>
        <dbReference type="Pfam" id="PF02538"/>
    </source>
</evidence>
<dbReference type="InterPro" id="IPR045079">
    <property type="entry name" value="Oxoprolinase-like"/>
</dbReference>
<dbReference type="PANTHER" id="PTHR11365:SF23">
    <property type="entry name" value="HYPOTHETICAL 5-OXOPROLINASE (EUROFUNG)-RELATED"/>
    <property type="match status" value="1"/>
</dbReference>
<dbReference type="Proteomes" id="UP000281547">
    <property type="component" value="Unassembled WGS sequence"/>
</dbReference>
<evidence type="ECO:0000313" key="2">
    <source>
        <dbReference type="EMBL" id="RUT29944.1"/>
    </source>
</evidence>
<evidence type="ECO:0000313" key="3">
    <source>
        <dbReference type="Proteomes" id="UP000281547"/>
    </source>
</evidence>
<name>A0A433X792_9HYPH</name>
<gene>
    <name evidence="2" type="ORF">EMQ25_11400</name>
</gene>
<dbReference type="AlphaFoldDB" id="A0A433X792"/>
<dbReference type="GO" id="GO:0005829">
    <property type="term" value="C:cytosol"/>
    <property type="evidence" value="ECO:0007669"/>
    <property type="project" value="TreeGrafter"/>
</dbReference>
<reference evidence="2 3" key="1">
    <citation type="journal article" date="2016" name="Int. J. Syst. Evol. Microbiol.">
        <title>Arsenicitalea aurantiaca gen. nov., sp. nov., a new member of the family Hyphomicrobiaceae, isolated from high-arsenic sediment.</title>
        <authorList>
            <person name="Mu Y."/>
            <person name="Zhou L."/>
            <person name="Zeng X.C."/>
            <person name="Liu L."/>
            <person name="Pan Y."/>
            <person name="Chen X."/>
            <person name="Wang J."/>
            <person name="Li S."/>
            <person name="Li W.J."/>
            <person name="Wang Y."/>
        </authorList>
    </citation>
    <scope>NUCLEOTIDE SEQUENCE [LARGE SCALE GENOMIC DNA]</scope>
    <source>
        <strain evidence="2 3">42-50</strain>
    </source>
</reference>
<proteinExistence type="predicted"/>